<proteinExistence type="predicted"/>
<sequence length="70" mass="8151">MKVKLIHVKTCSTQEGTKRGRHRITKLLFSCFLTRLMYPKLQSRKRLSLVPEGRCLREGLSSTLYIEGKK</sequence>
<name>A0A2P2L168_RHIMU</name>
<evidence type="ECO:0000313" key="1">
    <source>
        <dbReference type="EMBL" id="MBX11688.1"/>
    </source>
</evidence>
<dbReference type="EMBL" id="GGEC01031204">
    <property type="protein sequence ID" value="MBX11688.1"/>
    <property type="molecule type" value="Transcribed_RNA"/>
</dbReference>
<dbReference type="AlphaFoldDB" id="A0A2P2L168"/>
<protein>
    <submittedName>
        <fullName evidence="1">Uncharacterized protein</fullName>
    </submittedName>
</protein>
<reference evidence="1" key="1">
    <citation type="submission" date="2018-02" db="EMBL/GenBank/DDBJ databases">
        <title>Rhizophora mucronata_Transcriptome.</title>
        <authorList>
            <person name="Meera S.P."/>
            <person name="Sreeshan A."/>
            <person name="Augustine A."/>
        </authorList>
    </citation>
    <scope>NUCLEOTIDE SEQUENCE</scope>
    <source>
        <tissue evidence="1">Leaf</tissue>
    </source>
</reference>
<accession>A0A2P2L168</accession>
<organism evidence="1">
    <name type="scientific">Rhizophora mucronata</name>
    <name type="common">Asiatic mangrove</name>
    <dbReference type="NCBI Taxonomy" id="61149"/>
    <lineage>
        <taxon>Eukaryota</taxon>
        <taxon>Viridiplantae</taxon>
        <taxon>Streptophyta</taxon>
        <taxon>Embryophyta</taxon>
        <taxon>Tracheophyta</taxon>
        <taxon>Spermatophyta</taxon>
        <taxon>Magnoliopsida</taxon>
        <taxon>eudicotyledons</taxon>
        <taxon>Gunneridae</taxon>
        <taxon>Pentapetalae</taxon>
        <taxon>rosids</taxon>
        <taxon>fabids</taxon>
        <taxon>Malpighiales</taxon>
        <taxon>Rhizophoraceae</taxon>
        <taxon>Rhizophora</taxon>
    </lineage>
</organism>